<evidence type="ECO:0000256" key="6">
    <source>
        <dbReference type="SAM" id="MobiDB-lite"/>
    </source>
</evidence>
<dbReference type="Pfam" id="PF00431">
    <property type="entry name" value="CUB"/>
    <property type="match status" value="2"/>
</dbReference>
<organism evidence="10 11">
    <name type="scientific">Gadus morhua</name>
    <name type="common">Atlantic cod</name>
    <dbReference type="NCBI Taxonomy" id="8049"/>
    <lineage>
        <taxon>Eukaryota</taxon>
        <taxon>Metazoa</taxon>
        <taxon>Chordata</taxon>
        <taxon>Craniata</taxon>
        <taxon>Vertebrata</taxon>
        <taxon>Euteleostomi</taxon>
        <taxon>Actinopterygii</taxon>
        <taxon>Neopterygii</taxon>
        <taxon>Teleostei</taxon>
        <taxon>Neoteleostei</taxon>
        <taxon>Acanthomorphata</taxon>
        <taxon>Zeiogadaria</taxon>
        <taxon>Gadariae</taxon>
        <taxon>Gadiformes</taxon>
        <taxon>Gadoidei</taxon>
        <taxon>Gadidae</taxon>
        <taxon>Gadus</taxon>
    </lineage>
</organism>
<dbReference type="InterPro" id="IPR051277">
    <property type="entry name" value="SEZ6_CSMD_C4BPB_Regulators"/>
</dbReference>
<dbReference type="Gene3D" id="2.60.120.290">
    <property type="entry name" value="Spermadhesin, CUB domain"/>
    <property type="match status" value="3"/>
</dbReference>
<keyword evidence="7" id="KW-1133">Transmembrane helix</keyword>
<dbReference type="Pfam" id="PF00084">
    <property type="entry name" value="Sushi"/>
    <property type="match status" value="4"/>
</dbReference>
<evidence type="ECO:0000256" key="3">
    <source>
        <dbReference type="ARBA" id="ARBA00023157"/>
    </source>
</evidence>
<feature type="domain" description="Sushi" evidence="9">
    <location>
        <begin position="261"/>
        <end position="320"/>
    </location>
</feature>
<feature type="disulfide bond" evidence="4">
    <location>
        <begin position="150"/>
        <end position="177"/>
    </location>
</feature>
<evidence type="ECO:0000256" key="4">
    <source>
        <dbReference type="PROSITE-ProRule" id="PRU00059"/>
    </source>
</evidence>
<feature type="domain" description="Sushi" evidence="9">
    <location>
        <begin position="437"/>
        <end position="498"/>
    </location>
</feature>
<feature type="region of interest" description="Disordered" evidence="6">
    <location>
        <begin position="46"/>
        <end position="135"/>
    </location>
</feature>
<dbReference type="GeneTree" id="ENSGT00940000158873"/>
<name>A0A8C4ZLA1_GADMO</name>
<comment type="caution">
    <text evidence="5">Lacks conserved residue(s) required for the propagation of feature annotation.</text>
</comment>
<sequence length="828" mass="88175">MAGGLIHSVLAHRDKLLPRVAERGLVVPSALPQHLLPLLGRGLSGASLPGGHGGGAPRRVRPPLPPPPPASSSSSSSSSPTSPPSSPSSPSIGSSSQTPVLSGTHPPPQSPQPQSPQPQHHTDAGDGGGMDLIPAVPTVTPEMLDTAPACGVNFSDPEGYIDSSDDPPLPDGTSLYCNYTVTVYIGYGVELQVKSVNLTEGEHLSIQGEDESGGPLVLANQSLLVEGQVIRSPTNVLSVFFRSTGEGSLGVFQLHYQIFRLSCALPKKPHFGEVSVLDLLPGGIARFSCHMGYHLQGAPTLVCVNASLPQWSGREPSCRALCGGSVKNATVGRVLSPSPHPGPNATQDRSCSWSLEAPRGQRLHLHLERLALGPTDRLVLWSGLDAGSVVLFDSGRGNPIPFEGVISEGPAVRVQFITDQPNHSTGFNVRYEAFGRGHCYEPYLQNGNLSTSDPAYGVGAVVQFSCDPGHSLEQGPALIECINSRDPYWNDTEPICKALCGGGLAGPAGVILSPNWPEWYGEGEDCSWRIHVGEDKRVVLDVQLLNISDSDMLTILDGDEVTTRILGQFVGGISPFKMASTTPDLTVTFHSDPAGLVFGKGEGFIINYMEVSRNDSCPDLPEIQNGWKTTSHAALVRGARITYQCDPGYDLVGQDTLCCQLDLSWSTLPPFCEKIMYCSDPGHVDHSTRSLSDPKLLVGTTIQYTCVPGFVLQGGATLTCYGREPGTPVWTSKLPHCVLAEAPASSRLDGGNIALTVFILVLLLSALLGGAYVYITRCRYPSSNLRLPLIYPNPYRHITVEAEFDNPLYETGGVSVSGIHLQSKMSKM</sequence>
<feature type="compositionally biased region" description="Pro residues" evidence="6">
    <location>
        <begin position="105"/>
        <end position="116"/>
    </location>
</feature>
<dbReference type="Proteomes" id="UP000694546">
    <property type="component" value="Chromosome 19"/>
</dbReference>
<evidence type="ECO:0000259" key="9">
    <source>
        <dbReference type="PROSITE" id="PS50923"/>
    </source>
</evidence>
<proteinExistence type="predicted"/>
<feature type="domain" description="CUB" evidence="8">
    <location>
        <begin position="322"/>
        <end position="434"/>
    </location>
</feature>
<dbReference type="GO" id="GO:0090036">
    <property type="term" value="P:regulation of protein kinase C signaling"/>
    <property type="evidence" value="ECO:0007669"/>
    <property type="project" value="TreeGrafter"/>
</dbReference>
<evidence type="ECO:0000313" key="10">
    <source>
        <dbReference type="Ensembl" id="ENSGMOP00000014540.2"/>
    </source>
</evidence>
<dbReference type="PROSITE" id="PS01180">
    <property type="entry name" value="CUB"/>
    <property type="match status" value="3"/>
</dbReference>
<dbReference type="SUPFAM" id="SSF57535">
    <property type="entry name" value="Complement control module/SCR domain"/>
    <property type="match status" value="4"/>
</dbReference>
<dbReference type="SUPFAM" id="SSF49854">
    <property type="entry name" value="Spermadhesin, CUB domain"/>
    <property type="match status" value="3"/>
</dbReference>
<dbReference type="InterPro" id="IPR000436">
    <property type="entry name" value="Sushi_SCR_CCP_dom"/>
</dbReference>
<feature type="domain" description="CUB" evidence="8">
    <location>
        <begin position="150"/>
        <end position="259"/>
    </location>
</feature>
<feature type="domain" description="Sushi" evidence="9">
    <location>
        <begin position="676"/>
        <end position="739"/>
    </location>
</feature>
<accession>A0A8C4ZLA1</accession>
<dbReference type="CDD" id="cd00033">
    <property type="entry name" value="CCP"/>
    <property type="match status" value="4"/>
</dbReference>
<feature type="disulfide bond" evidence="5">
    <location>
        <begin position="645"/>
        <end position="672"/>
    </location>
</feature>
<dbReference type="Ensembl" id="ENSGMOT00000014914.2">
    <property type="protein sequence ID" value="ENSGMOP00000014540.2"/>
    <property type="gene ID" value="ENSGMOG00000013603.2"/>
</dbReference>
<dbReference type="GO" id="GO:0005783">
    <property type="term" value="C:endoplasmic reticulum"/>
    <property type="evidence" value="ECO:0007669"/>
    <property type="project" value="TreeGrafter"/>
</dbReference>
<evidence type="ECO:0000256" key="1">
    <source>
        <dbReference type="ARBA" id="ARBA00022659"/>
    </source>
</evidence>
<keyword evidence="1 5" id="KW-0768">Sushi</keyword>
<dbReference type="PROSITE" id="PS50923">
    <property type="entry name" value="SUSHI"/>
    <property type="match status" value="4"/>
</dbReference>
<dbReference type="InterPro" id="IPR035976">
    <property type="entry name" value="Sushi/SCR/CCP_sf"/>
</dbReference>
<keyword evidence="7" id="KW-0812">Transmembrane</keyword>
<protein>
    <submittedName>
        <fullName evidence="10">Seizure related 6 homolog like</fullName>
    </submittedName>
</protein>
<feature type="compositionally biased region" description="Low complexity" evidence="6">
    <location>
        <begin position="71"/>
        <end position="80"/>
    </location>
</feature>
<keyword evidence="2" id="KW-0677">Repeat</keyword>
<dbReference type="CDD" id="cd00041">
    <property type="entry name" value="CUB"/>
    <property type="match status" value="3"/>
</dbReference>
<keyword evidence="11" id="KW-1185">Reference proteome</keyword>
<dbReference type="PANTHER" id="PTHR45656:SF8">
    <property type="entry name" value="SEIZURE 6-LIKE PROTEIN"/>
    <property type="match status" value="1"/>
</dbReference>
<feature type="transmembrane region" description="Helical" evidence="7">
    <location>
        <begin position="753"/>
        <end position="775"/>
    </location>
</feature>
<dbReference type="SMART" id="SM00032">
    <property type="entry name" value="CCP"/>
    <property type="match status" value="4"/>
</dbReference>
<dbReference type="PANTHER" id="PTHR45656">
    <property type="entry name" value="PROTEIN CBR-CLEC-78"/>
    <property type="match status" value="1"/>
</dbReference>
<keyword evidence="3 5" id="KW-1015">Disulfide bond</keyword>
<evidence type="ECO:0000256" key="7">
    <source>
        <dbReference type="SAM" id="Phobius"/>
    </source>
</evidence>
<feature type="domain" description="Sushi" evidence="9">
    <location>
        <begin position="615"/>
        <end position="674"/>
    </location>
</feature>
<dbReference type="Gene3D" id="2.10.70.10">
    <property type="entry name" value="Complement Module, domain 1"/>
    <property type="match status" value="4"/>
</dbReference>
<evidence type="ECO:0000256" key="5">
    <source>
        <dbReference type="PROSITE-ProRule" id="PRU00302"/>
    </source>
</evidence>
<dbReference type="SMART" id="SM00042">
    <property type="entry name" value="CUB"/>
    <property type="match status" value="3"/>
</dbReference>
<reference evidence="10" key="1">
    <citation type="submission" date="2025-08" db="UniProtKB">
        <authorList>
            <consortium name="Ensembl"/>
        </authorList>
    </citation>
    <scope>IDENTIFICATION</scope>
</reference>
<dbReference type="InterPro" id="IPR035914">
    <property type="entry name" value="Sperma_CUB_dom_sf"/>
</dbReference>
<keyword evidence="7" id="KW-0472">Membrane</keyword>
<dbReference type="GO" id="GO:0060074">
    <property type="term" value="P:synapse maturation"/>
    <property type="evidence" value="ECO:0007669"/>
    <property type="project" value="TreeGrafter"/>
</dbReference>
<reference evidence="10" key="2">
    <citation type="submission" date="2025-09" db="UniProtKB">
        <authorList>
            <consortium name="Ensembl"/>
        </authorList>
    </citation>
    <scope>IDENTIFICATION</scope>
</reference>
<feature type="domain" description="CUB" evidence="8">
    <location>
        <begin position="500"/>
        <end position="611"/>
    </location>
</feature>
<dbReference type="AlphaFoldDB" id="A0A8C4ZLA1"/>
<dbReference type="GO" id="GO:0043025">
    <property type="term" value="C:neuronal cell body"/>
    <property type="evidence" value="ECO:0007669"/>
    <property type="project" value="TreeGrafter"/>
</dbReference>
<dbReference type="InterPro" id="IPR000859">
    <property type="entry name" value="CUB_dom"/>
</dbReference>
<evidence type="ECO:0000313" key="11">
    <source>
        <dbReference type="Proteomes" id="UP000694546"/>
    </source>
</evidence>
<evidence type="ECO:0000259" key="8">
    <source>
        <dbReference type="PROSITE" id="PS01180"/>
    </source>
</evidence>
<gene>
    <name evidence="10" type="primary">SEZ6L</name>
</gene>
<evidence type="ECO:0000256" key="2">
    <source>
        <dbReference type="ARBA" id="ARBA00022737"/>
    </source>
</evidence>